<dbReference type="Proteomes" id="UP001056937">
    <property type="component" value="Chromosome 1"/>
</dbReference>
<evidence type="ECO:0000256" key="9">
    <source>
        <dbReference type="ARBA" id="ARBA00022801"/>
    </source>
</evidence>
<keyword evidence="13" id="KW-0472">Membrane</keyword>
<evidence type="ECO:0000256" key="1">
    <source>
        <dbReference type="ARBA" id="ARBA00000111"/>
    </source>
</evidence>
<dbReference type="Pfam" id="PF02253">
    <property type="entry name" value="PLA1"/>
    <property type="match status" value="1"/>
</dbReference>
<dbReference type="PANTHER" id="PTHR40457:SF1">
    <property type="entry name" value="PHOSPHOLIPASE A1"/>
    <property type="match status" value="1"/>
</dbReference>
<keyword evidence="12 15" id="KW-0443">Lipid metabolism</keyword>
<dbReference type="Gene3D" id="2.40.230.10">
    <property type="entry name" value="Phospholipase A1"/>
    <property type="match status" value="1"/>
</dbReference>
<keyword evidence="9 15" id="KW-0378">Hydrolase</keyword>
<evidence type="ECO:0000256" key="11">
    <source>
        <dbReference type="ARBA" id="ARBA00022963"/>
    </source>
</evidence>
<dbReference type="SUPFAM" id="SSF56931">
    <property type="entry name" value="Outer membrane phospholipase A (OMPLA)"/>
    <property type="match status" value="1"/>
</dbReference>
<keyword evidence="14 15" id="KW-0998">Cell outer membrane</keyword>
<keyword evidence="11 15" id="KW-0442">Lipid degradation</keyword>
<comment type="subcellular location">
    <subcellularLocation>
        <location evidence="15">Cell outer membrane</location>
        <topology evidence="15">Multi-pass membrane protein</topology>
    </subcellularLocation>
    <text evidence="15">One of the very few enzymes located there.</text>
</comment>
<reference evidence="16" key="1">
    <citation type="journal article" date="2022" name="Toxins">
        <title>Genomic Analysis of Sphingopyxis sp. USTB-05 for Biodegrading Cyanobacterial Hepatotoxins.</title>
        <authorList>
            <person name="Liu C."/>
            <person name="Xu Q."/>
            <person name="Zhao Z."/>
            <person name="Zhang H."/>
            <person name="Liu X."/>
            <person name="Yin C."/>
            <person name="Liu Y."/>
            <person name="Yan H."/>
        </authorList>
    </citation>
    <scope>NUCLEOTIDE SEQUENCE</scope>
    <source>
        <strain evidence="16">NBD5</strain>
    </source>
</reference>
<organism evidence="16 17">
    <name type="scientific">Sphingomonas morindae</name>
    <dbReference type="NCBI Taxonomy" id="1541170"/>
    <lineage>
        <taxon>Bacteria</taxon>
        <taxon>Pseudomonadati</taxon>
        <taxon>Pseudomonadota</taxon>
        <taxon>Alphaproteobacteria</taxon>
        <taxon>Sphingomonadales</taxon>
        <taxon>Sphingomonadaceae</taxon>
        <taxon>Sphingomonas</taxon>
    </lineage>
</organism>
<feature type="chain" id="PRO_5045006388" description="Phospholipase A1" evidence="15">
    <location>
        <begin position="20"/>
        <end position="403"/>
    </location>
</feature>
<proteinExistence type="inferred from homology"/>
<sequence>MRQSSYVLLAAIWAAPVLAEPAAAVEAPVIAGVHAAADGTAEAELLFVNAGASAVPAPPPRLMAMLRGQGAARPVELRREGAAPVVAPGGFTRARYRFALPAGVAGEAVLALGDEGGFAFAASQPPAAAAPGATALAAADTAPAPTSFAGAAGQAGDLPRLVTRDGRTPSPFLANLQTYNPINGVFGPGTSSDGKLEISFQYQLFGNAAAPSGDWKEGFRFAYTQRMYWDLGHYSAPFRDVNYQPELFYRLALRPRANGLRLAARGGLLHESNGRGGDASRGYNYAYVEGSAALPVGRWTLSVAPRWFHYMGRDDNADIAEYRGHQALAVAIEEPDGWKLSTWSRISFATGRGAIDADLSHPLLRLTGIPIYAVVQGFTGYGEDLLDYNRRQTRLRLGIGIVR</sequence>
<evidence type="ECO:0000256" key="14">
    <source>
        <dbReference type="ARBA" id="ARBA00023237"/>
    </source>
</evidence>
<evidence type="ECO:0000256" key="3">
    <source>
        <dbReference type="ARBA" id="ARBA00010525"/>
    </source>
</evidence>
<evidence type="ECO:0000256" key="10">
    <source>
        <dbReference type="ARBA" id="ARBA00022837"/>
    </source>
</evidence>
<dbReference type="InterPro" id="IPR036541">
    <property type="entry name" value="PLipase_A1_sf"/>
</dbReference>
<comment type="similarity">
    <text evidence="3 15">Belongs to the phospholipase A1 family.</text>
</comment>
<evidence type="ECO:0000313" key="16">
    <source>
        <dbReference type="EMBL" id="USI72306.1"/>
    </source>
</evidence>
<keyword evidence="10 15" id="KW-0106">Calcium</keyword>
<comment type="catalytic activity">
    <reaction evidence="1 15">
        <text>a 1,2-diacyl-sn-glycero-3-phosphocholine + H2O = a 2-acyl-sn-glycero-3-phosphocholine + a fatty acid + H(+)</text>
        <dbReference type="Rhea" id="RHEA:18689"/>
        <dbReference type="ChEBI" id="CHEBI:15377"/>
        <dbReference type="ChEBI" id="CHEBI:15378"/>
        <dbReference type="ChEBI" id="CHEBI:28868"/>
        <dbReference type="ChEBI" id="CHEBI:57643"/>
        <dbReference type="ChEBI" id="CHEBI:57875"/>
        <dbReference type="EC" id="3.1.1.32"/>
    </reaction>
</comment>
<evidence type="ECO:0000256" key="13">
    <source>
        <dbReference type="ARBA" id="ARBA00023136"/>
    </source>
</evidence>
<dbReference type="InterPro" id="IPR003187">
    <property type="entry name" value="PLipase_A1"/>
</dbReference>
<dbReference type="PANTHER" id="PTHR40457">
    <property type="entry name" value="PHOSPHOLIPASE A1"/>
    <property type="match status" value="1"/>
</dbReference>
<name>A0ABY4X608_9SPHN</name>
<comment type="subunit">
    <text evidence="4 15">Homodimer; dimerization is reversible, and the dimeric form is the active one.</text>
</comment>
<evidence type="ECO:0000256" key="7">
    <source>
        <dbReference type="ARBA" id="ARBA00022723"/>
    </source>
</evidence>
<accession>A0ABY4X608</accession>
<dbReference type="EMBL" id="CP084930">
    <property type="protein sequence ID" value="USI72306.1"/>
    <property type="molecule type" value="Genomic_DNA"/>
</dbReference>
<evidence type="ECO:0000256" key="4">
    <source>
        <dbReference type="ARBA" id="ARBA00011702"/>
    </source>
</evidence>
<comment type="cofactor">
    <cofactor evidence="15">
        <name>Ca(2+)</name>
        <dbReference type="ChEBI" id="CHEBI:29108"/>
    </cofactor>
    <text evidence="15">Binds 1 Ca(2+) ion per monomer. In the dimeric form the Ca(2+) is bound by different amino acids with binding of each Ca(2+) shared with ligands coming from each monomer. The Ca(2+) ion may have a role in catalysis.</text>
</comment>
<dbReference type="PRINTS" id="PR01486">
    <property type="entry name" value="PHPHLIPASEA1"/>
</dbReference>
<dbReference type="EC" id="3.1.1.32" evidence="15"/>
<protein>
    <recommendedName>
        <fullName evidence="15">Phospholipase A1</fullName>
        <ecNumber evidence="15">3.1.1.32</ecNumber>
        <ecNumber evidence="15">3.1.1.4</ecNumber>
    </recommendedName>
    <alternativeName>
        <fullName evidence="15">Phosphatidylcholine 1-acylhydrolase</fullName>
    </alternativeName>
</protein>
<comment type="catalytic activity">
    <reaction evidence="2 15">
        <text>a 1,2-diacyl-sn-glycero-3-phosphocholine + H2O = a 1-acyl-sn-glycero-3-phosphocholine + a fatty acid + H(+)</text>
        <dbReference type="Rhea" id="RHEA:15801"/>
        <dbReference type="ChEBI" id="CHEBI:15377"/>
        <dbReference type="ChEBI" id="CHEBI:15378"/>
        <dbReference type="ChEBI" id="CHEBI:28868"/>
        <dbReference type="ChEBI" id="CHEBI:57643"/>
        <dbReference type="ChEBI" id="CHEBI:58168"/>
        <dbReference type="EC" id="3.1.1.4"/>
    </reaction>
</comment>
<evidence type="ECO:0000256" key="15">
    <source>
        <dbReference type="RuleBase" id="RU366027"/>
    </source>
</evidence>
<dbReference type="RefSeq" id="WP_252166115.1">
    <property type="nucleotide sequence ID" value="NZ_CP084930.1"/>
</dbReference>
<keyword evidence="7 15" id="KW-0479">Metal-binding</keyword>
<keyword evidence="17" id="KW-1185">Reference proteome</keyword>
<keyword evidence="8 15" id="KW-0732">Signal</keyword>
<comment type="function">
    <text evidence="15">Hydrolysis of phosphatidylcholine with phospholipase A2 (EC 3.1.1.4) and phospholipase A1 (EC 3.1.1.32) activities.</text>
</comment>
<evidence type="ECO:0000256" key="5">
    <source>
        <dbReference type="ARBA" id="ARBA00022452"/>
    </source>
</evidence>
<feature type="signal peptide" evidence="15">
    <location>
        <begin position="1"/>
        <end position="19"/>
    </location>
</feature>
<dbReference type="EC" id="3.1.1.4" evidence="15"/>
<keyword evidence="6" id="KW-0812">Transmembrane</keyword>
<gene>
    <name evidence="16" type="ORF">LHA26_13535</name>
</gene>
<evidence type="ECO:0000256" key="12">
    <source>
        <dbReference type="ARBA" id="ARBA00023098"/>
    </source>
</evidence>
<evidence type="ECO:0000256" key="6">
    <source>
        <dbReference type="ARBA" id="ARBA00022692"/>
    </source>
</evidence>
<evidence type="ECO:0000256" key="8">
    <source>
        <dbReference type="ARBA" id="ARBA00022729"/>
    </source>
</evidence>
<evidence type="ECO:0000313" key="17">
    <source>
        <dbReference type="Proteomes" id="UP001056937"/>
    </source>
</evidence>
<keyword evidence="5" id="KW-1134">Transmembrane beta strand</keyword>
<evidence type="ECO:0000256" key="2">
    <source>
        <dbReference type="ARBA" id="ARBA00001604"/>
    </source>
</evidence>